<dbReference type="EMBL" id="QSBM01000009">
    <property type="protein sequence ID" value="RGX28919.1"/>
    <property type="molecule type" value="Genomic_DNA"/>
</dbReference>
<dbReference type="InterPro" id="IPR011711">
    <property type="entry name" value="GntR_C"/>
</dbReference>
<evidence type="ECO:0000259" key="4">
    <source>
        <dbReference type="PROSITE" id="PS50949"/>
    </source>
</evidence>
<protein>
    <submittedName>
        <fullName evidence="5">GntR family transcriptional regulator</fullName>
    </submittedName>
</protein>
<dbReference type="AlphaFoldDB" id="A0A413FEL1"/>
<name>A0A413FEL1_9FIRM</name>
<dbReference type="PROSITE" id="PS50949">
    <property type="entry name" value="HTH_GNTR"/>
    <property type="match status" value="1"/>
</dbReference>
<evidence type="ECO:0000313" key="6">
    <source>
        <dbReference type="Proteomes" id="UP000283880"/>
    </source>
</evidence>
<dbReference type="InterPro" id="IPR008920">
    <property type="entry name" value="TF_FadR/GntR_C"/>
</dbReference>
<dbReference type="SMART" id="SM00895">
    <property type="entry name" value="FCD"/>
    <property type="match status" value="1"/>
</dbReference>
<dbReference type="Gene3D" id="1.10.10.10">
    <property type="entry name" value="Winged helix-like DNA-binding domain superfamily/Winged helix DNA-binding domain"/>
    <property type="match status" value="1"/>
</dbReference>
<dbReference type="Pfam" id="PF00392">
    <property type="entry name" value="GntR"/>
    <property type="match status" value="1"/>
</dbReference>
<dbReference type="SUPFAM" id="SSF46785">
    <property type="entry name" value="Winged helix' DNA-binding domain"/>
    <property type="match status" value="1"/>
</dbReference>
<dbReference type="InterPro" id="IPR036388">
    <property type="entry name" value="WH-like_DNA-bd_sf"/>
</dbReference>
<evidence type="ECO:0000256" key="1">
    <source>
        <dbReference type="ARBA" id="ARBA00023015"/>
    </source>
</evidence>
<comment type="caution">
    <text evidence="5">The sequence shown here is derived from an EMBL/GenBank/DDBJ whole genome shotgun (WGS) entry which is preliminary data.</text>
</comment>
<reference evidence="5 6" key="1">
    <citation type="submission" date="2018-08" db="EMBL/GenBank/DDBJ databases">
        <title>A genome reference for cultivated species of the human gut microbiota.</title>
        <authorList>
            <person name="Zou Y."/>
            <person name="Xue W."/>
            <person name="Luo G."/>
        </authorList>
    </citation>
    <scope>NUCLEOTIDE SEQUENCE [LARGE SCALE GENOMIC DNA]</scope>
    <source>
        <strain evidence="5 6">AF04-15</strain>
    </source>
</reference>
<dbReference type="InterPro" id="IPR036390">
    <property type="entry name" value="WH_DNA-bd_sf"/>
</dbReference>
<dbReference type="SMART" id="SM00345">
    <property type="entry name" value="HTH_GNTR"/>
    <property type="match status" value="1"/>
</dbReference>
<evidence type="ECO:0000256" key="3">
    <source>
        <dbReference type="ARBA" id="ARBA00023163"/>
    </source>
</evidence>
<dbReference type="OrthoDB" id="368823at2"/>
<dbReference type="SUPFAM" id="SSF48008">
    <property type="entry name" value="GntR ligand-binding domain-like"/>
    <property type="match status" value="1"/>
</dbReference>
<evidence type="ECO:0000256" key="2">
    <source>
        <dbReference type="ARBA" id="ARBA00023125"/>
    </source>
</evidence>
<dbReference type="CDD" id="cd07377">
    <property type="entry name" value="WHTH_GntR"/>
    <property type="match status" value="1"/>
</dbReference>
<dbReference type="PANTHER" id="PTHR43537">
    <property type="entry name" value="TRANSCRIPTIONAL REGULATOR, GNTR FAMILY"/>
    <property type="match status" value="1"/>
</dbReference>
<dbReference type="GO" id="GO:0003677">
    <property type="term" value="F:DNA binding"/>
    <property type="evidence" value="ECO:0007669"/>
    <property type="project" value="UniProtKB-KW"/>
</dbReference>
<dbReference type="PANTHER" id="PTHR43537:SF24">
    <property type="entry name" value="GLUCONATE OPERON TRANSCRIPTIONAL REPRESSOR"/>
    <property type="match status" value="1"/>
</dbReference>
<evidence type="ECO:0000313" key="5">
    <source>
        <dbReference type="EMBL" id="RGX28919.1"/>
    </source>
</evidence>
<dbReference type="GO" id="GO:0003700">
    <property type="term" value="F:DNA-binding transcription factor activity"/>
    <property type="evidence" value="ECO:0007669"/>
    <property type="project" value="InterPro"/>
</dbReference>
<dbReference type="Proteomes" id="UP000283880">
    <property type="component" value="Unassembled WGS sequence"/>
</dbReference>
<accession>A0A413FEL1</accession>
<dbReference type="InterPro" id="IPR000524">
    <property type="entry name" value="Tscrpt_reg_HTH_GntR"/>
</dbReference>
<dbReference type="Pfam" id="PF07729">
    <property type="entry name" value="FCD"/>
    <property type="match status" value="1"/>
</dbReference>
<keyword evidence="3" id="KW-0804">Transcription</keyword>
<keyword evidence="1" id="KW-0805">Transcription regulation</keyword>
<dbReference type="Gene3D" id="1.20.120.530">
    <property type="entry name" value="GntR ligand-binding domain-like"/>
    <property type="match status" value="1"/>
</dbReference>
<organism evidence="5 6">
    <name type="scientific">Enterocloster asparagiformis</name>
    <dbReference type="NCBI Taxonomy" id="333367"/>
    <lineage>
        <taxon>Bacteria</taxon>
        <taxon>Bacillati</taxon>
        <taxon>Bacillota</taxon>
        <taxon>Clostridia</taxon>
        <taxon>Lachnospirales</taxon>
        <taxon>Lachnospiraceae</taxon>
        <taxon>Enterocloster</taxon>
    </lineage>
</organism>
<sequence length="262" mass="30413">MYTLVYFYPAQWIFGGSGLDFANAVVYNKASNLQGFNSGKGPSMAARNLKQQAYNVIKEKIINCEFAPGAVYNEEYLCEEVNTSRTPVRDALGRLEQEGLIKIMPKRGIVVSPLTLKDVRMVYEMRLLLEPYSLRQYGDALGEPEILRYHRFFSLPDISGRQFFQADDDFHMWIMEAADNIYLKKNYELLYNQNRRFRILTGTLSARRVRETCGEHVRILTACLEKDWENAALAMEDHLHKSREGTFELLLARQREEAGFRR</sequence>
<gene>
    <name evidence="5" type="ORF">DWV29_12625</name>
</gene>
<feature type="domain" description="HTH gntR-type" evidence="4">
    <location>
        <begin position="47"/>
        <end position="114"/>
    </location>
</feature>
<keyword evidence="2" id="KW-0238">DNA-binding</keyword>
<proteinExistence type="predicted"/>